<dbReference type="GO" id="GO:0006352">
    <property type="term" value="P:DNA-templated transcription initiation"/>
    <property type="evidence" value="ECO:0007669"/>
    <property type="project" value="InterPro"/>
</dbReference>
<evidence type="ECO:0000256" key="1">
    <source>
        <dbReference type="SAM" id="Coils"/>
    </source>
</evidence>
<dbReference type="RefSeq" id="WP_211328040.1">
    <property type="nucleotide sequence ID" value="NZ_RKRE01000001.1"/>
</dbReference>
<sequence>MKRFECSVAELGDLESLARAVPDNLQRELELLSRELEELKAALLRYAARDRKNVLARAVGELSPEQQTVLALRYQEGLTPEEAAAALGVPGEAIRRDERSALANLTQSVNQSQKEG</sequence>
<dbReference type="Proteomes" id="UP000282654">
    <property type="component" value="Unassembled WGS sequence"/>
</dbReference>
<evidence type="ECO:0000313" key="4">
    <source>
        <dbReference type="Proteomes" id="UP000282654"/>
    </source>
</evidence>
<keyword evidence="4" id="KW-1185">Reference proteome</keyword>
<gene>
    <name evidence="3" type="ORF">EDD75_0346</name>
</gene>
<dbReference type="GO" id="GO:0003700">
    <property type="term" value="F:DNA-binding transcription factor activity"/>
    <property type="evidence" value="ECO:0007669"/>
    <property type="project" value="InterPro"/>
</dbReference>
<protein>
    <submittedName>
        <fullName evidence="3">RNA polymerase sigma factor (Sigma-70 family)</fullName>
    </submittedName>
</protein>
<name>A0A3N5B1N4_9THEO</name>
<feature type="coiled-coil region" evidence="1">
    <location>
        <begin position="22"/>
        <end position="49"/>
    </location>
</feature>
<keyword evidence="1" id="KW-0175">Coiled coil</keyword>
<dbReference type="AlphaFoldDB" id="A0A3N5B1N4"/>
<dbReference type="Gene3D" id="1.10.10.10">
    <property type="entry name" value="Winged helix-like DNA-binding domain superfamily/Winged helix DNA-binding domain"/>
    <property type="match status" value="1"/>
</dbReference>
<dbReference type="InterPro" id="IPR013324">
    <property type="entry name" value="RNA_pol_sigma_r3/r4-like"/>
</dbReference>
<dbReference type="Pfam" id="PF04545">
    <property type="entry name" value="Sigma70_r4"/>
    <property type="match status" value="1"/>
</dbReference>
<evidence type="ECO:0000259" key="2">
    <source>
        <dbReference type="Pfam" id="PF04545"/>
    </source>
</evidence>
<reference evidence="3 4" key="1">
    <citation type="submission" date="2018-11" db="EMBL/GenBank/DDBJ databases">
        <title>Genomic Encyclopedia of Type Strains, Phase IV (KMG-IV): sequencing the most valuable type-strain genomes for metagenomic binning, comparative biology and taxonomic classification.</title>
        <authorList>
            <person name="Goeker M."/>
        </authorList>
    </citation>
    <scope>NUCLEOTIDE SEQUENCE [LARGE SCALE GENOMIC DNA]</scope>
    <source>
        <strain evidence="3 4">DSM 102936</strain>
    </source>
</reference>
<evidence type="ECO:0000313" key="3">
    <source>
        <dbReference type="EMBL" id="RPF49530.1"/>
    </source>
</evidence>
<accession>A0A3N5B1N4</accession>
<dbReference type="InterPro" id="IPR007630">
    <property type="entry name" value="RNA_pol_sigma70_r4"/>
</dbReference>
<dbReference type="EMBL" id="RKRE01000001">
    <property type="protein sequence ID" value="RPF49530.1"/>
    <property type="molecule type" value="Genomic_DNA"/>
</dbReference>
<dbReference type="CDD" id="cd06171">
    <property type="entry name" value="Sigma70_r4"/>
    <property type="match status" value="1"/>
</dbReference>
<feature type="domain" description="RNA polymerase sigma-70 region 4" evidence="2">
    <location>
        <begin position="59"/>
        <end position="105"/>
    </location>
</feature>
<dbReference type="SUPFAM" id="SSF88659">
    <property type="entry name" value="Sigma3 and sigma4 domains of RNA polymerase sigma factors"/>
    <property type="match status" value="1"/>
</dbReference>
<organism evidence="3 4">
    <name type="scientific">Thermodesulfitimonas autotrophica</name>
    <dbReference type="NCBI Taxonomy" id="1894989"/>
    <lineage>
        <taxon>Bacteria</taxon>
        <taxon>Bacillati</taxon>
        <taxon>Bacillota</taxon>
        <taxon>Clostridia</taxon>
        <taxon>Thermoanaerobacterales</taxon>
        <taxon>Thermoanaerobacteraceae</taxon>
        <taxon>Thermodesulfitimonas</taxon>
    </lineage>
</organism>
<proteinExistence type="predicted"/>
<comment type="caution">
    <text evidence="3">The sequence shown here is derived from an EMBL/GenBank/DDBJ whole genome shotgun (WGS) entry which is preliminary data.</text>
</comment>
<dbReference type="InterPro" id="IPR036388">
    <property type="entry name" value="WH-like_DNA-bd_sf"/>
</dbReference>